<evidence type="ECO:0000313" key="10">
    <source>
        <dbReference type="EMBL" id="PWB98075.1"/>
    </source>
</evidence>
<dbReference type="RefSeq" id="WP_108514835.1">
    <property type="nucleotide sequence ID" value="NZ_CP026951.1"/>
</dbReference>
<sequence length="326" mass="31417">MSRVKIHPSVGGLVRLSAALGLSVVLACATVPSSASAAEAPVGLGTATDFAVVAGSAITNTGTSVIEGNVGIFPGTAITGLLPADVQGTVHTTDAVALQAQADVTTAYNDAAGRTPTESGVTELGGRTLTSGVYSGGTLGLTGTVTLNGDANSVFIFQTASTLITASASRVVLTGGATSCNVYWQVGSSATLGTGSTLVGSVLALTSITANTATTVEGRLLARNDAVTLDSTTIAVDATCTAGVVTPPPAGGGTTPTLPGTGNGTGAGTVPLATAPQGGATSSTLNTLPPTGSNGSPLLLGGAALAILAGALLIAFRIRLGLSEKQ</sequence>
<keyword evidence="3" id="KW-0964">Secreted</keyword>
<feature type="compositionally biased region" description="Polar residues" evidence="6">
    <location>
        <begin position="279"/>
        <end position="289"/>
    </location>
</feature>
<evidence type="ECO:0000256" key="6">
    <source>
        <dbReference type="SAM" id="MobiDB-lite"/>
    </source>
</evidence>
<evidence type="ECO:0000256" key="1">
    <source>
        <dbReference type="ARBA" id="ARBA00005445"/>
    </source>
</evidence>
<reference evidence="11" key="1">
    <citation type="submission" date="2018-04" db="EMBL/GenBank/DDBJ databases">
        <authorList>
            <person name="Liu S."/>
            <person name="Wang Z."/>
            <person name="Li J."/>
        </authorList>
    </citation>
    <scope>NUCLEOTIDE SEQUENCE [LARGE SCALE GENOMIC DNA]</scope>
    <source>
        <strain evidence="11">S1194</strain>
    </source>
</reference>
<dbReference type="InterPro" id="IPR021884">
    <property type="entry name" value="Ice-bd_prot"/>
</dbReference>
<evidence type="ECO:0000256" key="5">
    <source>
        <dbReference type="ARBA" id="ARBA00023088"/>
    </source>
</evidence>
<feature type="transmembrane region" description="Helical" evidence="7">
    <location>
        <begin position="298"/>
        <end position="316"/>
    </location>
</feature>
<comment type="similarity">
    <text evidence="1">Belongs to the ice-binding protein family.</text>
</comment>
<comment type="caution">
    <text evidence="10">The sequence shown here is derived from an EMBL/GenBank/DDBJ whole genome shotgun (WGS) entry which is preliminary data.</text>
</comment>
<gene>
    <name evidence="10" type="ORF">DF220_09740</name>
</gene>
<evidence type="ECO:0000256" key="4">
    <source>
        <dbReference type="ARBA" id="ARBA00022729"/>
    </source>
</evidence>
<feature type="domain" description="Gram-positive cocci surface proteins LPxTG" evidence="9">
    <location>
        <begin position="281"/>
        <end position="317"/>
    </location>
</feature>
<evidence type="ECO:0000256" key="7">
    <source>
        <dbReference type="SAM" id="Phobius"/>
    </source>
</evidence>
<evidence type="ECO:0000259" key="9">
    <source>
        <dbReference type="Pfam" id="PF00746"/>
    </source>
</evidence>
<dbReference type="KEGG" id="salc:C2138_01060"/>
<organism evidence="10 11">
    <name type="scientific">Homoserinimonas hongtaonis</name>
    <dbReference type="NCBI Taxonomy" id="2079791"/>
    <lineage>
        <taxon>Bacteria</taxon>
        <taxon>Bacillati</taxon>
        <taxon>Actinomycetota</taxon>
        <taxon>Actinomycetes</taxon>
        <taxon>Micrococcales</taxon>
        <taxon>Microbacteriaceae</taxon>
        <taxon>Homoserinimonas</taxon>
    </lineage>
</organism>
<dbReference type="InterPro" id="IPR019931">
    <property type="entry name" value="LPXTG_anchor"/>
</dbReference>
<feature type="chain" id="PRO_5015570568" evidence="8">
    <location>
        <begin position="38"/>
        <end position="326"/>
    </location>
</feature>
<dbReference type="Pfam" id="PF00746">
    <property type="entry name" value="Gram_pos_anchor"/>
    <property type="match status" value="1"/>
</dbReference>
<keyword evidence="7" id="KW-1133">Transmembrane helix</keyword>
<feature type="region of interest" description="Disordered" evidence="6">
    <location>
        <begin position="247"/>
        <end position="289"/>
    </location>
</feature>
<accession>A0A2U1T2G8</accession>
<dbReference type="PROSITE" id="PS51257">
    <property type="entry name" value="PROKAR_LIPOPROTEIN"/>
    <property type="match status" value="1"/>
</dbReference>
<dbReference type="AlphaFoldDB" id="A0A2U1T2G8"/>
<evidence type="ECO:0000256" key="3">
    <source>
        <dbReference type="ARBA" id="ARBA00022525"/>
    </source>
</evidence>
<protein>
    <submittedName>
        <fullName evidence="10">DUF3494 domain-containing protein</fullName>
    </submittedName>
</protein>
<feature type="signal peptide" evidence="8">
    <location>
        <begin position="1"/>
        <end position="37"/>
    </location>
</feature>
<evidence type="ECO:0000256" key="8">
    <source>
        <dbReference type="SAM" id="SignalP"/>
    </source>
</evidence>
<dbReference type="EMBL" id="QEEX01000001">
    <property type="protein sequence ID" value="PWB98075.1"/>
    <property type="molecule type" value="Genomic_DNA"/>
</dbReference>
<keyword evidence="2" id="KW-0134">Cell wall</keyword>
<evidence type="ECO:0000313" key="11">
    <source>
        <dbReference type="Proteomes" id="UP000244978"/>
    </source>
</evidence>
<keyword evidence="5" id="KW-0572">Peptidoglycan-anchor</keyword>
<proteinExistence type="inferred from homology"/>
<keyword evidence="4 8" id="KW-0732">Signal</keyword>
<keyword evidence="11" id="KW-1185">Reference proteome</keyword>
<evidence type="ECO:0000256" key="2">
    <source>
        <dbReference type="ARBA" id="ARBA00022512"/>
    </source>
</evidence>
<keyword evidence="7" id="KW-0812">Transmembrane</keyword>
<dbReference type="OrthoDB" id="2082707at2"/>
<dbReference type="Pfam" id="PF11999">
    <property type="entry name" value="Ice_binding"/>
    <property type="match status" value="1"/>
</dbReference>
<dbReference type="Proteomes" id="UP000244978">
    <property type="component" value="Unassembled WGS sequence"/>
</dbReference>
<name>A0A2U1T2G8_9MICO</name>
<keyword evidence="7" id="KW-0472">Membrane</keyword>